<dbReference type="PANTHER" id="PTHR46600">
    <property type="entry name" value="THAP DOMAIN-CONTAINING"/>
    <property type="match status" value="1"/>
</dbReference>
<keyword evidence="9" id="KW-0804">Transcription</keyword>
<evidence type="ECO:0000313" key="14">
    <source>
        <dbReference type="EMBL" id="CAL1682521.1"/>
    </source>
</evidence>
<keyword evidence="4 12" id="KW-0863">Zinc-finger</keyword>
<dbReference type="GO" id="GO:0005654">
    <property type="term" value="C:nucleoplasm"/>
    <property type="evidence" value="ECO:0007669"/>
    <property type="project" value="UniProtKB-SubCell"/>
</dbReference>
<accession>A0AAV2NQ44</accession>
<dbReference type="GO" id="GO:0008270">
    <property type="term" value="F:zinc ion binding"/>
    <property type="evidence" value="ECO:0007669"/>
    <property type="project" value="UniProtKB-KW"/>
</dbReference>
<keyword evidence="10" id="KW-0539">Nucleus</keyword>
<dbReference type="InterPro" id="IPR006612">
    <property type="entry name" value="THAP_Znf"/>
</dbReference>
<dbReference type="Proteomes" id="UP001497644">
    <property type="component" value="Chromosome 4"/>
</dbReference>
<evidence type="ECO:0000256" key="12">
    <source>
        <dbReference type="PROSITE-ProRule" id="PRU00309"/>
    </source>
</evidence>
<feature type="domain" description="THAP-type" evidence="13">
    <location>
        <begin position="1"/>
        <end position="83"/>
    </location>
</feature>
<evidence type="ECO:0000256" key="9">
    <source>
        <dbReference type="ARBA" id="ARBA00023163"/>
    </source>
</evidence>
<sequence>MGGCVVPTCNHRTDGKFKLRNITFHRFPKDPKIRTLWINSLNLDVSKVSLHTFICSKHFKKEDIDTSSLANVRIRPNALPIEHVNNEIVTSSDFQKESDAKMVKEITNVDEITMTHVRNETNPTSLEVNLPLTQEKETMVDFEFIQPLTQEKETMVDFEFIQPLTQEKETMVDFEFIYNSPEKTRLRNRIKYLTHEYQTKIRKLHQSLRRKSNYIETLTSA</sequence>
<dbReference type="Gene3D" id="6.20.210.20">
    <property type="entry name" value="THAP domain"/>
    <property type="match status" value="1"/>
</dbReference>
<protein>
    <recommendedName>
        <fullName evidence="13">THAP-type domain-containing protein</fullName>
    </recommendedName>
</protein>
<comment type="similarity">
    <text evidence="2">Belongs to the THAP1 family.</text>
</comment>
<dbReference type="SUPFAM" id="SSF57716">
    <property type="entry name" value="Glucocorticoid receptor-like (DNA-binding domain)"/>
    <property type="match status" value="1"/>
</dbReference>
<keyword evidence="8 12" id="KW-0238">DNA-binding</keyword>
<evidence type="ECO:0000256" key="3">
    <source>
        <dbReference type="ARBA" id="ARBA00022723"/>
    </source>
</evidence>
<keyword evidence="15" id="KW-1185">Reference proteome</keyword>
<evidence type="ECO:0000256" key="8">
    <source>
        <dbReference type="ARBA" id="ARBA00023125"/>
    </source>
</evidence>
<keyword evidence="11" id="KW-0131">Cell cycle</keyword>
<dbReference type="EMBL" id="OZ034827">
    <property type="protein sequence ID" value="CAL1682521.1"/>
    <property type="molecule type" value="Genomic_DNA"/>
</dbReference>
<dbReference type="SMART" id="SM00692">
    <property type="entry name" value="DM3"/>
    <property type="match status" value="1"/>
</dbReference>
<evidence type="ECO:0000256" key="10">
    <source>
        <dbReference type="ARBA" id="ARBA00023242"/>
    </source>
</evidence>
<dbReference type="GO" id="GO:0043565">
    <property type="term" value="F:sequence-specific DNA binding"/>
    <property type="evidence" value="ECO:0007669"/>
    <property type="project" value="InterPro"/>
</dbReference>
<evidence type="ECO:0000256" key="6">
    <source>
        <dbReference type="ARBA" id="ARBA00023015"/>
    </source>
</evidence>
<dbReference type="PROSITE" id="PS50950">
    <property type="entry name" value="ZF_THAP"/>
    <property type="match status" value="1"/>
</dbReference>
<evidence type="ECO:0000259" key="13">
    <source>
        <dbReference type="PROSITE" id="PS50950"/>
    </source>
</evidence>
<dbReference type="SMART" id="SM00980">
    <property type="entry name" value="THAP"/>
    <property type="match status" value="1"/>
</dbReference>
<keyword evidence="5" id="KW-0862">Zinc</keyword>
<reference evidence="14" key="1">
    <citation type="submission" date="2024-04" db="EMBL/GenBank/DDBJ databases">
        <authorList>
            <consortium name="Molecular Ecology Group"/>
        </authorList>
    </citation>
    <scope>NUCLEOTIDE SEQUENCE</scope>
</reference>
<proteinExistence type="inferred from homology"/>
<gene>
    <name evidence="14" type="ORF">LPLAT_LOCUS8432</name>
</gene>
<evidence type="ECO:0000256" key="1">
    <source>
        <dbReference type="ARBA" id="ARBA00004642"/>
    </source>
</evidence>
<evidence type="ECO:0000256" key="7">
    <source>
        <dbReference type="ARBA" id="ARBA00023054"/>
    </source>
</evidence>
<organism evidence="14 15">
    <name type="scientific">Lasius platythorax</name>
    <dbReference type="NCBI Taxonomy" id="488582"/>
    <lineage>
        <taxon>Eukaryota</taxon>
        <taxon>Metazoa</taxon>
        <taxon>Ecdysozoa</taxon>
        <taxon>Arthropoda</taxon>
        <taxon>Hexapoda</taxon>
        <taxon>Insecta</taxon>
        <taxon>Pterygota</taxon>
        <taxon>Neoptera</taxon>
        <taxon>Endopterygota</taxon>
        <taxon>Hymenoptera</taxon>
        <taxon>Apocrita</taxon>
        <taxon>Aculeata</taxon>
        <taxon>Formicoidea</taxon>
        <taxon>Formicidae</taxon>
        <taxon>Formicinae</taxon>
        <taxon>Lasius</taxon>
        <taxon>Lasius</taxon>
    </lineage>
</organism>
<keyword evidence="7" id="KW-0175">Coiled coil</keyword>
<comment type="subcellular location">
    <subcellularLocation>
        <location evidence="1">Nucleus</location>
        <location evidence="1">Nucleoplasm</location>
    </subcellularLocation>
</comment>
<evidence type="ECO:0000256" key="4">
    <source>
        <dbReference type="ARBA" id="ARBA00022771"/>
    </source>
</evidence>
<keyword evidence="6" id="KW-0805">Transcription regulation</keyword>
<dbReference type="InterPro" id="IPR026516">
    <property type="entry name" value="THAP1/10"/>
</dbReference>
<dbReference type="AlphaFoldDB" id="A0AAV2NQ44"/>
<evidence type="ECO:0000256" key="5">
    <source>
        <dbReference type="ARBA" id="ARBA00022833"/>
    </source>
</evidence>
<evidence type="ECO:0000256" key="2">
    <source>
        <dbReference type="ARBA" id="ARBA00006177"/>
    </source>
</evidence>
<keyword evidence="3" id="KW-0479">Metal-binding</keyword>
<dbReference type="PANTHER" id="PTHR46600:SF1">
    <property type="entry name" value="THAP DOMAIN-CONTAINING PROTEIN 1"/>
    <property type="match status" value="1"/>
</dbReference>
<dbReference type="InterPro" id="IPR038441">
    <property type="entry name" value="THAP_Znf_sf"/>
</dbReference>
<dbReference type="Pfam" id="PF05485">
    <property type="entry name" value="THAP"/>
    <property type="match status" value="1"/>
</dbReference>
<evidence type="ECO:0000256" key="11">
    <source>
        <dbReference type="ARBA" id="ARBA00023306"/>
    </source>
</evidence>
<evidence type="ECO:0000313" key="15">
    <source>
        <dbReference type="Proteomes" id="UP001497644"/>
    </source>
</evidence>
<name>A0AAV2NQ44_9HYME</name>